<name>A0A947CU99_HYDSH</name>
<organism evidence="1 2">
    <name type="scientific">Hydrogenibacillus schlegelii</name>
    <name type="common">Bacillus schlegelii</name>
    <dbReference type="NCBI Taxonomy" id="1484"/>
    <lineage>
        <taxon>Bacteria</taxon>
        <taxon>Bacillati</taxon>
        <taxon>Bacillota</taxon>
        <taxon>Bacilli</taxon>
        <taxon>Bacillales</taxon>
        <taxon>Bacillales Family X. Incertae Sedis</taxon>
        <taxon>Hydrogenibacillus</taxon>
    </lineage>
</organism>
<evidence type="ECO:0000313" key="1">
    <source>
        <dbReference type="EMBL" id="MBT9281162.1"/>
    </source>
</evidence>
<dbReference type="AlphaFoldDB" id="A0A947CU99"/>
<accession>A0A947CU99</accession>
<comment type="caution">
    <text evidence="1">The sequence shown here is derived from an EMBL/GenBank/DDBJ whole genome shotgun (WGS) entry which is preliminary data.</text>
</comment>
<protein>
    <submittedName>
        <fullName evidence="1">Uncharacterized protein</fullName>
    </submittedName>
</protein>
<proteinExistence type="predicted"/>
<reference evidence="1" key="1">
    <citation type="journal article" date="2021" name="Microbiology">
        <title>Metagenomic Analysis of the Microbial Community in the Underground Coal Fire Area (Kemerovo Region, Russia) Revealed Predominance of Thermophilic Members of the Phyla Deinococcus-thermus, Aquificae, and Firmicutes.</title>
        <authorList>
            <person name="Kadnikov V."/>
            <person name="Mardanov A.V."/>
            <person name="Beletsky A.V."/>
            <person name="Karnachuk O.V."/>
            <person name="Ravin N.V."/>
        </authorList>
    </citation>
    <scope>NUCLEOTIDE SEQUENCE</scope>
    <source>
        <strain evidence="1">RBS10-49</strain>
    </source>
</reference>
<evidence type="ECO:0000313" key="2">
    <source>
        <dbReference type="Proteomes" id="UP000748108"/>
    </source>
</evidence>
<dbReference type="Proteomes" id="UP000748108">
    <property type="component" value="Unassembled WGS sequence"/>
</dbReference>
<gene>
    <name evidence="1" type="ORF">KM312_00580</name>
</gene>
<dbReference type="EMBL" id="JAHHQF010000024">
    <property type="protein sequence ID" value="MBT9281162.1"/>
    <property type="molecule type" value="Genomic_DNA"/>
</dbReference>
<sequence>MAKAVQTEVAGLLAGRKAGRGNAARAVDASDVRVRPGMYDFAQLLRWKHVLREALSIPGVVFVDADERQNRAHVGIEPGTDATAVKRLASRLGVPQEAVIFSEVEPFEHMVTLRDSVRPTAGGL</sequence>